<evidence type="ECO:0008006" key="3">
    <source>
        <dbReference type="Google" id="ProtNLM"/>
    </source>
</evidence>
<organism evidence="1 2">
    <name type="scientific">Eumeta variegata</name>
    <name type="common">Bagworm moth</name>
    <name type="synonym">Eumeta japonica</name>
    <dbReference type="NCBI Taxonomy" id="151549"/>
    <lineage>
        <taxon>Eukaryota</taxon>
        <taxon>Metazoa</taxon>
        <taxon>Ecdysozoa</taxon>
        <taxon>Arthropoda</taxon>
        <taxon>Hexapoda</taxon>
        <taxon>Insecta</taxon>
        <taxon>Pterygota</taxon>
        <taxon>Neoptera</taxon>
        <taxon>Endopterygota</taxon>
        <taxon>Lepidoptera</taxon>
        <taxon>Glossata</taxon>
        <taxon>Ditrysia</taxon>
        <taxon>Tineoidea</taxon>
        <taxon>Psychidae</taxon>
        <taxon>Oiketicinae</taxon>
        <taxon>Eumeta</taxon>
    </lineage>
</organism>
<dbReference type="PANTHER" id="PTHR46409:SF1">
    <property type="entry name" value="HTH PSQ-TYPE DOMAIN-CONTAINING PROTEIN"/>
    <property type="match status" value="1"/>
</dbReference>
<dbReference type="Proteomes" id="UP000299102">
    <property type="component" value="Unassembled WGS sequence"/>
</dbReference>
<dbReference type="PANTHER" id="PTHR46409">
    <property type="entry name" value="HTH PSQ-TYPE DOMAIN-CONTAINING PROTEIN"/>
    <property type="match status" value="1"/>
</dbReference>
<reference evidence="1 2" key="1">
    <citation type="journal article" date="2019" name="Commun. Biol.">
        <title>The bagworm genome reveals a unique fibroin gene that provides high tensile strength.</title>
        <authorList>
            <person name="Kono N."/>
            <person name="Nakamura H."/>
            <person name="Ohtoshi R."/>
            <person name="Tomita M."/>
            <person name="Numata K."/>
            <person name="Arakawa K."/>
        </authorList>
    </citation>
    <scope>NUCLEOTIDE SEQUENCE [LARGE SCALE GENOMIC DNA]</scope>
</reference>
<dbReference type="AlphaFoldDB" id="A0A4C1THV4"/>
<gene>
    <name evidence="1" type="ORF">EVAR_79341_1</name>
</gene>
<evidence type="ECO:0000313" key="1">
    <source>
        <dbReference type="EMBL" id="GBP13007.1"/>
    </source>
</evidence>
<proteinExistence type="predicted"/>
<dbReference type="EMBL" id="BGZK01000054">
    <property type="protein sequence ID" value="GBP13007.1"/>
    <property type="molecule type" value="Genomic_DNA"/>
</dbReference>
<dbReference type="OrthoDB" id="6617942at2759"/>
<keyword evidence="2" id="KW-1185">Reference proteome</keyword>
<protein>
    <recommendedName>
        <fullName evidence="3">DUF4371 domain-containing protein</fullName>
    </recommendedName>
</protein>
<sequence length="573" mass="65237">MRIGRVDVTITKKSQINQERKLKQHHRSDTTMCKNTLSVNLDISTSSFSSDTDQPIRNEFCTNKIKDVIPVQKMKKVSCIDLPTVSKTCGRYGVSDRAAAAIVSSVLHDIWSEVEVIDRSKLSRERTKTRQELLKQVNIRDISALYFEERKDTTLKVIRKGNRNYRKVVVEEHISLIQEPGSTYLGYVVPHIGSAKGIVSSIKAFLEQQSIFKNDLMAIGCDGTNVNTGKNEGIIRLLEKQFNKPLQWIICLLHMDELPLRHLFFHLDGSTSGPKSYNSPIGKVLENCEELPVIKFQKIEGDMLPDMTDDLSTDQKYLHRIVTVIISGTFPDDLGHKSPGKLSHARWLTRANRLLRLYVATENPTSPLVTLATFIIKVYAPSWFEIKNKPSCKDGSHHLFKIIFLSRFLPEDLKCIVDTVIQRNGYFAHSENLLLAMITDERKHIRELAARRILKARSNAVQTPRLFDIPKINFHASNYIDIINWQKEITEPPIFKNLSTEEISYIVQSGGEGQLSFLRLPCHTQAVERAVKIKTEAAISQCTIKSRLGSIKAKLESRTKMPKFDTKCHFKPN</sequence>
<comment type="caution">
    <text evidence="1">The sequence shown here is derived from an EMBL/GenBank/DDBJ whole genome shotgun (WGS) entry which is preliminary data.</text>
</comment>
<evidence type="ECO:0000313" key="2">
    <source>
        <dbReference type="Proteomes" id="UP000299102"/>
    </source>
</evidence>
<name>A0A4C1THV4_EUMVA</name>
<accession>A0A4C1THV4</accession>